<feature type="compositionally biased region" description="Low complexity" evidence="1">
    <location>
        <begin position="109"/>
        <end position="120"/>
    </location>
</feature>
<feature type="region of interest" description="Disordered" evidence="1">
    <location>
        <begin position="84"/>
        <end position="163"/>
    </location>
</feature>
<comment type="caution">
    <text evidence="3">The sequence shown here is derived from an EMBL/GenBank/DDBJ whole genome shotgun (WGS) entry which is preliminary data.</text>
</comment>
<evidence type="ECO:0008006" key="5">
    <source>
        <dbReference type="Google" id="ProtNLM"/>
    </source>
</evidence>
<organism evidence="3 4">
    <name type="scientific">Acidimangrovimonas pyrenivorans</name>
    <dbReference type="NCBI Taxonomy" id="2030798"/>
    <lineage>
        <taxon>Bacteria</taxon>
        <taxon>Pseudomonadati</taxon>
        <taxon>Pseudomonadota</taxon>
        <taxon>Alphaproteobacteria</taxon>
        <taxon>Rhodobacterales</taxon>
        <taxon>Paracoccaceae</taxon>
        <taxon>Acidimangrovimonas</taxon>
    </lineage>
</organism>
<dbReference type="RefSeq" id="WP_377833986.1">
    <property type="nucleotide sequence ID" value="NZ_JBHRSK010000011.1"/>
</dbReference>
<proteinExistence type="predicted"/>
<feature type="signal peptide" evidence="2">
    <location>
        <begin position="1"/>
        <end position="22"/>
    </location>
</feature>
<keyword evidence="4" id="KW-1185">Reference proteome</keyword>
<dbReference type="EMBL" id="JBHRSK010000011">
    <property type="protein sequence ID" value="MFC2969276.1"/>
    <property type="molecule type" value="Genomic_DNA"/>
</dbReference>
<evidence type="ECO:0000313" key="4">
    <source>
        <dbReference type="Proteomes" id="UP001595443"/>
    </source>
</evidence>
<evidence type="ECO:0000256" key="1">
    <source>
        <dbReference type="SAM" id="MobiDB-lite"/>
    </source>
</evidence>
<evidence type="ECO:0000313" key="3">
    <source>
        <dbReference type="EMBL" id="MFC2969276.1"/>
    </source>
</evidence>
<name>A0ABV7AJY5_9RHOB</name>
<sequence length="163" mass="16352">MQRREFVTALAATLLIAPMARADAMTDSVERQLRAQGFTKMHVTRTWLGRTRIVATSKTQTREIIINPRTGEILRDYWQPLATSGQVSASDEILDSRPNSTGGEAEGVSDASSGSSDGGSSSDGGGDSGGDSGSSGGDHGGDGSGSGGDGGGDGGDGGDGGSD</sequence>
<dbReference type="Proteomes" id="UP001595443">
    <property type="component" value="Unassembled WGS sequence"/>
</dbReference>
<reference evidence="4" key="1">
    <citation type="journal article" date="2019" name="Int. J. Syst. Evol. Microbiol.">
        <title>The Global Catalogue of Microorganisms (GCM) 10K type strain sequencing project: providing services to taxonomists for standard genome sequencing and annotation.</title>
        <authorList>
            <consortium name="The Broad Institute Genomics Platform"/>
            <consortium name="The Broad Institute Genome Sequencing Center for Infectious Disease"/>
            <person name="Wu L."/>
            <person name="Ma J."/>
        </authorList>
    </citation>
    <scope>NUCLEOTIDE SEQUENCE [LARGE SCALE GENOMIC DNA]</scope>
    <source>
        <strain evidence="4">KCTC 62192</strain>
    </source>
</reference>
<gene>
    <name evidence="3" type="ORF">ACFOES_14315</name>
</gene>
<evidence type="ECO:0000256" key="2">
    <source>
        <dbReference type="SAM" id="SignalP"/>
    </source>
</evidence>
<feature type="compositionally biased region" description="Gly residues" evidence="1">
    <location>
        <begin position="121"/>
        <end position="163"/>
    </location>
</feature>
<protein>
    <recommendedName>
        <fullName evidence="5">PepSY domain-containing protein</fullName>
    </recommendedName>
</protein>
<keyword evidence="2" id="KW-0732">Signal</keyword>
<feature type="chain" id="PRO_5046279689" description="PepSY domain-containing protein" evidence="2">
    <location>
        <begin position="23"/>
        <end position="163"/>
    </location>
</feature>
<accession>A0ABV7AJY5</accession>